<name>A0ABQ9J923_9CUCU</name>
<dbReference type="PANTHER" id="PTHR21261">
    <property type="entry name" value="BEAT PROTEIN"/>
    <property type="match status" value="1"/>
</dbReference>
<feature type="transmembrane region" description="Helical" evidence="6">
    <location>
        <begin position="20"/>
        <end position="39"/>
    </location>
</feature>
<evidence type="ECO:0000256" key="2">
    <source>
        <dbReference type="ARBA" id="ARBA00022771"/>
    </source>
</evidence>
<dbReference type="PANTHER" id="PTHR21261:SF2">
    <property type="entry name" value="GH04238P-RELATED"/>
    <property type="match status" value="1"/>
</dbReference>
<keyword evidence="4 5" id="KW-0238">DNA-binding</keyword>
<dbReference type="Proteomes" id="UP001162164">
    <property type="component" value="Unassembled WGS sequence"/>
</dbReference>
<dbReference type="InterPro" id="IPR013783">
    <property type="entry name" value="Ig-like_fold"/>
</dbReference>
<feature type="domain" description="THAP-type" evidence="7">
    <location>
        <begin position="192"/>
        <end position="256"/>
    </location>
</feature>
<dbReference type="Gene3D" id="2.60.40.10">
    <property type="entry name" value="Immunoglobulins"/>
    <property type="match status" value="1"/>
</dbReference>
<dbReference type="Pfam" id="PF05485">
    <property type="entry name" value="THAP"/>
    <property type="match status" value="1"/>
</dbReference>
<reference evidence="8" key="1">
    <citation type="journal article" date="2023" name="Insect Mol. Biol.">
        <title>Genome sequencing provides insights into the evolution of gene families encoding plant cell wall-degrading enzymes in longhorned beetles.</title>
        <authorList>
            <person name="Shin N.R."/>
            <person name="Okamura Y."/>
            <person name="Kirsch R."/>
            <person name="Pauchet Y."/>
        </authorList>
    </citation>
    <scope>NUCLEOTIDE SEQUENCE</scope>
    <source>
        <strain evidence="8">MMC_N1</strain>
    </source>
</reference>
<evidence type="ECO:0000313" key="9">
    <source>
        <dbReference type="Proteomes" id="UP001162164"/>
    </source>
</evidence>
<keyword evidence="2 5" id="KW-0863">Zinc-finger</keyword>
<keyword evidence="3" id="KW-0862">Zinc</keyword>
<comment type="caution">
    <text evidence="8">The sequence shown here is derived from an EMBL/GenBank/DDBJ whole genome shotgun (WGS) entry which is preliminary data.</text>
</comment>
<feature type="non-terminal residue" evidence="8">
    <location>
        <position position="256"/>
    </location>
</feature>
<keyword evidence="9" id="KW-1185">Reference proteome</keyword>
<evidence type="ECO:0000256" key="5">
    <source>
        <dbReference type="PROSITE-ProRule" id="PRU00309"/>
    </source>
</evidence>
<evidence type="ECO:0000256" key="3">
    <source>
        <dbReference type="ARBA" id="ARBA00022833"/>
    </source>
</evidence>
<evidence type="ECO:0000256" key="1">
    <source>
        <dbReference type="ARBA" id="ARBA00022723"/>
    </source>
</evidence>
<organism evidence="8 9">
    <name type="scientific">Molorchus minor</name>
    <dbReference type="NCBI Taxonomy" id="1323400"/>
    <lineage>
        <taxon>Eukaryota</taxon>
        <taxon>Metazoa</taxon>
        <taxon>Ecdysozoa</taxon>
        <taxon>Arthropoda</taxon>
        <taxon>Hexapoda</taxon>
        <taxon>Insecta</taxon>
        <taxon>Pterygota</taxon>
        <taxon>Neoptera</taxon>
        <taxon>Endopterygota</taxon>
        <taxon>Coleoptera</taxon>
        <taxon>Polyphaga</taxon>
        <taxon>Cucujiformia</taxon>
        <taxon>Chrysomeloidea</taxon>
        <taxon>Cerambycidae</taxon>
        <taxon>Lamiinae</taxon>
        <taxon>Monochamini</taxon>
        <taxon>Molorchus</taxon>
    </lineage>
</organism>
<evidence type="ECO:0000256" key="6">
    <source>
        <dbReference type="SAM" id="Phobius"/>
    </source>
</evidence>
<dbReference type="InterPro" id="IPR006612">
    <property type="entry name" value="THAP_Znf"/>
</dbReference>
<protein>
    <recommendedName>
        <fullName evidence="7">THAP-type domain-containing protein</fullName>
    </recommendedName>
</protein>
<dbReference type="SUPFAM" id="SSF57716">
    <property type="entry name" value="Glucocorticoid receptor-like (DNA-binding domain)"/>
    <property type="match status" value="1"/>
</dbReference>
<dbReference type="EMBL" id="JAPWTJ010001045">
    <property type="protein sequence ID" value="KAJ8974139.1"/>
    <property type="molecule type" value="Genomic_DNA"/>
</dbReference>
<proteinExistence type="predicted"/>
<evidence type="ECO:0000313" key="8">
    <source>
        <dbReference type="EMBL" id="KAJ8974139.1"/>
    </source>
</evidence>
<keyword evidence="6" id="KW-1133">Transmembrane helix</keyword>
<accession>A0ABQ9J923</accession>
<keyword evidence="6" id="KW-0472">Membrane</keyword>
<keyword evidence="6" id="KW-0812">Transmembrane</keyword>
<gene>
    <name evidence="8" type="ORF">NQ317_007314</name>
</gene>
<sequence>MHGALVSFPEFYHPECINALNAIFIVILTLGLLSNSFYLSEKFVTFTWHPEYNLEKSPHYNKMSLKIILHVLVNNGHGVKINELHVPKVIPHGSPVVLDCDFSLEESDQDLVVKWYFNQTSLVYQWIPGTKKPPQGLGVLKDRLNLEYRASVDANSIHRALHILKAGPDLSGNTHARYPPCRARTRGLKACSSSYCIVPQCKSTTIKTPNKLFIYVPNNEQIRKKWLKLARRDDVHSLSTNSRMYFCADYFDNFFR</sequence>
<evidence type="ECO:0000259" key="7">
    <source>
        <dbReference type="PROSITE" id="PS50950"/>
    </source>
</evidence>
<evidence type="ECO:0000256" key="4">
    <source>
        <dbReference type="ARBA" id="ARBA00023125"/>
    </source>
</evidence>
<keyword evidence="1" id="KW-0479">Metal-binding</keyword>
<dbReference type="PROSITE" id="PS50950">
    <property type="entry name" value="ZF_THAP"/>
    <property type="match status" value="1"/>
</dbReference>